<evidence type="ECO:0000256" key="4">
    <source>
        <dbReference type="ARBA" id="ARBA00023273"/>
    </source>
</evidence>
<dbReference type="AlphaFoldDB" id="A0A9P0W1U1"/>
<evidence type="ECO:0000313" key="5">
    <source>
        <dbReference type="EMBL" id="CAH2356013.1"/>
    </source>
</evidence>
<comment type="subcellular location">
    <subcellularLocation>
        <location evidence="1">Cell projection</location>
    </subcellularLocation>
</comment>
<dbReference type="OrthoDB" id="10059120at2759"/>
<dbReference type="InterPro" id="IPR005334">
    <property type="entry name" value="Tctex-1-like"/>
</dbReference>
<organism evidence="5 6">
    <name type="scientific">[Candida] railenensis</name>
    <dbReference type="NCBI Taxonomy" id="45579"/>
    <lineage>
        <taxon>Eukaryota</taxon>
        <taxon>Fungi</taxon>
        <taxon>Dikarya</taxon>
        <taxon>Ascomycota</taxon>
        <taxon>Saccharomycotina</taxon>
        <taxon>Pichiomycetes</taxon>
        <taxon>Debaryomycetaceae</taxon>
        <taxon>Kurtzmaniella</taxon>
    </lineage>
</organism>
<comment type="caution">
    <text evidence="5">The sequence shown here is derived from an EMBL/GenBank/DDBJ whole genome shotgun (WGS) entry which is preliminary data.</text>
</comment>
<evidence type="ECO:0000256" key="2">
    <source>
        <dbReference type="ARBA" id="ARBA00010778"/>
    </source>
</evidence>
<name>A0A9P0W1U1_9ASCO</name>
<sequence>MSSAKLLSSSKSEQRPVTAQYITDILTSSSSFDSSELIRHILEDVQKKSSKHKFLVNVTKITSSDDSECSAASNFGAVWDSEKDGYYSFEVSSEEHKSTIVSIYWVYIS</sequence>
<comment type="similarity">
    <text evidence="2">Belongs to the TDA2 family.</text>
</comment>
<keyword evidence="4" id="KW-0966">Cell projection</keyword>
<proteinExistence type="inferred from homology"/>
<keyword evidence="6" id="KW-1185">Reference proteome</keyword>
<evidence type="ECO:0000256" key="3">
    <source>
        <dbReference type="ARBA" id="ARBA00019193"/>
    </source>
</evidence>
<evidence type="ECO:0000256" key="1">
    <source>
        <dbReference type="ARBA" id="ARBA00004316"/>
    </source>
</evidence>
<dbReference type="InterPro" id="IPR038586">
    <property type="entry name" value="Tctex-1-like_sf"/>
</dbReference>
<dbReference type="GO" id="GO:0042995">
    <property type="term" value="C:cell projection"/>
    <property type="evidence" value="ECO:0007669"/>
    <property type="project" value="UniProtKB-SubCell"/>
</dbReference>
<reference evidence="5" key="1">
    <citation type="submission" date="2022-03" db="EMBL/GenBank/DDBJ databases">
        <authorList>
            <person name="Legras J.-L."/>
            <person name="Devillers H."/>
            <person name="Grondin C."/>
        </authorList>
    </citation>
    <scope>NUCLEOTIDE SEQUENCE</scope>
    <source>
        <strain evidence="5">CLIB 1423</strain>
    </source>
</reference>
<dbReference type="Gene3D" id="3.30.1140.40">
    <property type="entry name" value="Tctex-1"/>
    <property type="match status" value="1"/>
</dbReference>
<protein>
    <recommendedName>
        <fullName evidence="3">Topoisomerase I damage affected protein 2</fullName>
    </recommendedName>
</protein>
<evidence type="ECO:0000313" key="6">
    <source>
        <dbReference type="Proteomes" id="UP000837801"/>
    </source>
</evidence>
<gene>
    <name evidence="5" type="ORF">CLIB1423_42S00540</name>
</gene>
<dbReference type="Proteomes" id="UP000837801">
    <property type="component" value="Unassembled WGS sequence"/>
</dbReference>
<accession>A0A9P0W1U1</accession>
<dbReference type="Pfam" id="PF03645">
    <property type="entry name" value="Tctex-1"/>
    <property type="match status" value="1"/>
</dbReference>
<dbReference type="EMBL" id="CAKXYY010000042">
    <property type="protein sequence ID" value="CAH2356013.1"/>
    <property type="molecule type" value="Genomic_DNA"/>
</dbReference>